<keyword evidence="4" id="KW-0597">Phosphoprotein</keyword>
<comment type="caution">
    <text evidence="7">The sequence shown here is derived from an EMBL/GenBank/DDBJ whole genome shotgun (WGS) entry which is preliminary data.</text>
</comment>
<dbReference type="Pfam" id="PF00072">
    <property type="entry name" value="Response_reg"/>
    <property type="match status" value="1"/>
</dbReference>
<dbReference type="GO" id="GO:0005886">
    <property type="term" value="C:plasma membrane"/>
    <property type="evidence" value="ECO:0007669"/>
    <property type="project" value="TreeGrafter"/>
</dbReference>
<dbReference type="InterPro" id="IPR029787">
    <property type="entry name" value="Nucleotide_cyclase"/>
</dbReference>
<dbReference type="InterPro" id="IPR043128">
    <property type="entry name" value="Rev_trsase/Diguanyl_cyclase"/>
</dbReference>
<dbReference type="PROSITE" id="PS50110">
    <property type="entry name" value="RESPONSE_REGULATORY"/>
    <property type="match status" value="1"/>
</dbReference>
<dbReference type="GO" id="GO:0043709">
    <property type="term" value="P:cell adhesion involved in single-species biofilm formation"/>
    <property type="evidence" value="ECO:0007669"/>
    <property type="project" value="TreeGrafter"/>
</dbReference>
<dbReference type="InterPro" id="IPR001789">
    <property type="entry name" value="Sig_transdc_resp-reg_receiver"/>
</dbReference>
<evidence type="ECO:0000259" key="5">
    <source>
        <dbReference type="PROSITE" id="PS50110"/>
    </source>
</evidence>
<dbReference type="SMART" id="SM00448">
    <property type="entry name" value="REC"/>
    <property type="match status" value="1"/>
</dbReference>
<dbReference type="CDD" id="cd01949">
    <property type="entry name" value="GGDEF"/>
    <property type="match status" value="1"/>
</dbReference>
<dbReference type="PANTHER" id="PTHR45138:SF9">
    <property type="entry name" value="DIGUANYLATE CYCLASE DGCM-RELATED"/>
    <property type="match status" value="1"/>
</dbReference>
<dbReference type="PROSITE" id="PS50887">
    <property type="entry name" value="GGDEF"/>
    <property type="match status" value="1"/>
</dbReference>
<reference evidence="7 8" key="1">
    <citation type="submission" date="2018-11" db="EMBL/GenBank/DDBJ databases">
        <title>Vibrio LJC006 sp. nov., isolated from seawater during the bloom of the enteromorpha.</title>
        <authorList>
            <person name="Liang J."/>
        </authorList>
    </citation>
    <scope>NUCLEOTIDE SEQUENCE [LARGE SCALE GENOMIC DNA]</scope>
    <source>
        <strain evidence="7 8">LJC006</strain>
    </source>
</reference>
<dbReference type="PANTHER" id="PTHR45138">
    <property type="entry name" value="REGULATORY COMPONENTS OF SENSORY TRANSDUCTION SYSTEM"/>
    <property type="match status" value="1"/>
</dbReference>
<dbReference type="GO" id="GO:0052621">
    <property type="term" value="F:diguanylate cyclase activity"/>
    <property type="evidence" value="ECO:0007669"/>
    <property type="project" value="UniProtKB-EC"/>
</dbReference>
<keyword evidence="8" id="KW-1185">Reference proteome</keyword>
<dbReference type="GO" id="GO:0000160">
    <property type="term" value="P:phosphorelay signal transduction system"/>
    <property type="evidence" value="ECO:0007669"/>
    <property type="project" value="InterPro"/>
</dbReference>
<dbReference type="Pfam" id="PF00990">
    <property type="entry name" value="GGDEF"/>
    <property type="match status" value="1"/>
</dbReference>
<feature type="domain" description="GGDEF" evidence="6">
    <location>
        <begin position="176"/>
        <end position="311"/>
    </location>
</feature>
<dbReference type="NCBIfam" id="TIGR00254">
    <property type="entry name" value="GGDEF"/>
    <property type="match status" value="1"/>
</dbReference>
<feature type="domain" description="Response regulatory" evidence="5">
    <location>
        <begin position="18"/>
        <end position="133"/>
    </location>
</feature>
<dbReference type="Proteomes" id="UP000281112">
    <property type="component" value="Unassembled WGS sequence"/>
</dbReference>
<evidence type="ECO:0000313" key="7">
    <source>
        <dbReference type="EMBL" id="RQW64306.1"/>
    </source>
</evidence>
<proteinExistence type="predicted"/>
<protein>
    <recommendedName>
        <fullName evidence="2">diguanylate cyclase</fullName>
        <ecNumber evidence="2">2.7.7.65</ecNumber>
    </recommendedName>
</protein>
<evidence type="ECO:0000256" key="1">
    <source>
        <dbReference type="ARBA" id="ARBA00001946"/>
    </source>
</evidence>
<accession>A0A3N9U7Z7</accession>
<dbReference type="SUPFAM" id="SSF52172">
    <property type="entry name" value="CheY-like"/>
    <property type="match status" value="1"/>
</dbReference>
<evidence type="ECO:0000256" key="3">
    <source>
        <dbReference type="ARBA" id="ARBA00034247"/>
    </source>
</evidence>
<dbReference type="AlphaFoldDB" id="A0A3N9U7Z7"/>
<evidence type="ECO:0000259" key="6">
    <source>
        <dbReference type="PROSITE" id="PS50887"/>
    </source>
</evidence>
<evidence type="ECO:0000256" key="4">
    <source>
        <dbReference type="PROSITE-ProRule" id="PRU00169"/>
    </source>
</evidence>
<gene>
    <name evidence="7" type="ORF">EES38_06935</name>
</gene>
<comment type="cofactor">
    <cofactor evidence="1">
        <name>Mg(2+)</name>
        <dbReference type="ChEBI" id="CHEBI:18420"/>
    </cofactor>
</comment>
<evidence type="ECO:0000256" key="2">
    <source>
        <dbReference type="ARBA" id="ARBA00012528"/>
    </source>
</evidence>
<feature type="modified residue" description="4-aspartylphosphate" evidence="4">
    <location>
        <position position="66"/>
    </location>
</feature>
<name>A0A3N9U7Z7_9VIBR</name>
<dbReference type="Gene3D" id="3.40.50.2300">
    <property type="match status" value="1"/>
</dbReference>
<dbReference type="Gene3D" id="3.30.70.270">
    <property type="match status" value="1"/>
</dbReference>
<organism evidence="7 8">
    <name type="scientific">Vibrio viridaestus</name>
    <dbReference type="NCBI Taxonomy" id="2487322"/>
    <lineage>
        <taxon>Bacteria</taxon>
        <taxon>Pseudomonadati</taxon>
        <taxon>Pseudomonadota</taxon>
        <taxon>Gammaproteobacteria</taxon>
        <taxon>Vibrionales</taxon>
        <taxon>Vibrionaceae</taxon>
        <taxon>Vibrio</taxon>
    </lineage>
</organism>
<dbReference type="OrthoDB" id="9812260at2"/>
<comment type="catalytic activity">
    <reaction evidence="3">
        <text>2 GTP = 3',3'-c-di-GMP + 2 diphosphate</text>
        <dbReference type="Rhea" id="RHEA:24898"/>
        <dbReference type="ChEBI" id="CHEBI:33019"/>
        <dbReference type="ChEBI" id="CHEBI:37565"/>
        <dbReference type="ChEBI" id="CHEBI:58805"/>
        <dbReference type="EC" id="2.7.7.65"/>
    </reaction>
</comment>
<sequence length="311" mass="34876">MSRGNTLKQLSANRRKPVLLLVDDQRVNIFALNALFEDDYDVLMATDGEAAIKLVRDQMPDAVLLDINMPGMDGYEVCRILTSDKLTEDIPIIFVTGETDSDVEAHGFEIGASDFITKPFNPTIVRARVLTHVLLKLQRDVMKDMAMIDVLTGLSNRRKFDDALEINWKLCLREKRPLTLLMLDVDYFKKYNDHYGHIEGDKCLQLIGKALSNGLRRPADVCSRYGGEEFACLLPFTDETGASLVAESILKNIHDTNIPHVASDIATTVTASIGICTLIPQTSDHTEILLKADEALYLSKQRGRNRYSFPE</sequence>
<dbReference type="InterPro" id="IPR050469">
    <property type="entry name" value="Diguanylate_Cyclase"/>
</dbReference>
<dbReference type="InterPro" id="IPR011006">
    <property type="entry name" value="CheY-like_superfamily"/>
</dbReference>
<dbReference type="SUPFAM" id="SSF55073">
    <property type="entry name" value="Nucleotide cyclase"/>
    <property type="match status" value="1"/>
</dbReference>
<dbReference type="InterPro" id="IPR000160">
    <property type="entry name" value="GGDEF_dom"/>
</dbReference>
<dbReference type="EC" id="2.7.7.65" evidence="2"/>
<dbReference type="EMBL" id="RJVQ01000002">
    <property type="protein sequence ID" value="RQW64306.1"/>
    <property type="molecule type" value="Genomic_DNA"/>
</dbReference>
<dbReference type="GO" id="GO:1902201">
    <property type="term" value="P:negative regulation of bacterial-type flagellum-dependent cell motility"/>
    <property type="evidence" value="ECO:0007669"/>
    <property type="project" value="TreeGrafter"/>
</dbReference>
<evidence type="ECO:0000313" key="8">
    <source>
        <dbReference type="Proteomes" id="UP000281112"/>
    </source>
</evidence>
<dbReference type="FunFam" id="3.30.70.270:FF:000001">
    <property type="entry name" value="Diguanylate cyclase domain protein"/>
    <property type="match status" value="1"/>
</dbReference>
<dbReference type="SMART" id="SM00267">
    <property type="entry name" value="GGDEF"/>
    <property type="match status" value="1"/>
</dbReference>
<dbReference type="RefSeq" id="WP_124936428.1">
    <property type="nucleotide sequence ID" value="NZ_RJVQ01000002.1"/>
</dbReference>